<organism evidence="2 3">
    <name type="scientific">Hyaloscypha bicolor E</name>
    <dbReference type="NCBI Taxonomy" id="1095630"/>
    <lineage>
        <taxon>Eukaryota</taxon>
        <taxon>Fungi</taxon>
        <taxon>Dikarya</taxon>
        <taxon>Ascomycota</taxon>
        <taxon>Pezizomycotina</taxon>
        <taxon>Leotiomycetes</taxon>
        <taxon>Helotiales</taxon>
        <taxon>Hyaloscyphaceae</taxon>
        <taxon>Hyaloscypha</taxon>
        <taxon>Hyaloscypha bicolor</taxon>
    </lineage>
</organism>
<keyword evidence="3" id="KW-1185">Reference proteome</keyword>
<dbReference type="InterPro" id="IPR058257">
    <property type="entry name" value="CorA-like_dom"/>
</dbReference>
<sequence>MDCRSLARLLDSSSHLLPSDEESKSLFHVTQIKADSLQLCLEMESTFCDIIINIASTTWTQFATDIANSLLGQQDTWSRIQITFSGFKSLMYNLNCFPSFWTVVRGFGLKFEPKDENHIEYRSNFDFGTVRELGKVEMCYNIRYFDLHNRPHTKALWSERQMAVYQCFNIVDKTSIWVIIQAPARIKSRLRDFLAAPCGTKLAATDHVAPHLLFFFQLAGSWRAYVNFLDVQLMEMDEKALHSNVGSVCKSDYTVSFSDTQKLELIRRKLVKAALVLKSNTDVGKSWREDMVELKKQIPNLELQGTLRIVQQYVTDLERHSTVVHSLLERLSGTEKLLFQMLEYRHDELKIRTNNSIHSNGEQLRIITEHTVAGNDFMTRLTADIHKDSKFIKIITFIALLYTPVSLIAF</sequence>
<name>A0A2J6TNV1_9HELO</name>
<gene>
    <name evidence="2" type="ORF">K444DRAFT_659945</name>
</gene>
<evidence type="ECO:0000313" key="3">
    <source>
        <dbReference type="Proteomes" id="UP000235371"/>
    </source>
</evidence>
<feature type="domain" description="CorA-like transporter" evidence="1">
    <location>
        <begin position="81"/>
        <end position="240"/>
    </location>
</feature>
<dbReference type="EMBL" id="KZ613747">
    <property type="protein sequence ID" value="PMD64696.1"/>
    <property type="molecule type" value="Genomic_DNA"/>
</dbReference>
<dbReference type="Proteomes" id="UP000235371">
    <property type="component" value="Unassembled WGS sequence"/>
</dbReference>
<dbReference type="STRING" id="1095630.A0A2J6TNV1"/>
<dbReference type="Pfam" id="PF26616">
    <property type="entry name" value="CorA-like"/>
    <property type="match status" value="1"/>
</dbReference>
<accession>A0A2J6TNV1</accession>
<protein>
    <recommendedName>
        <fullName evidence="1">CorA-like transporter domain-containing protein</fullName>
    </recommendedName>
</protein>
<dbReference type="OrthoDB" id="5396681at2759"/>
<dbReference type="InParanoid" id="A0A2J6TNV1"/>
<proteinExistence type="predicted"/>
<reference evidence="2 3" key="1">
    <citation type="submission" date="2016-04" db="EMBL/GenBank/DDBJ databases">
        <title>A degradative enzymes factory behind the ericoid mycorrhizal symbiosis.</title>
        <authorList>
            <consortium name="DOE Joint Genome Institute"/>
            <person name="Martino E."/>
            <person name="Morin E."/>
            <person name="Grelet G."/>
            <person name="Kuo A."/>
            <person name="Kohler A."/>
            <person name="Daghino S."/>
            <person name="Barry K."/>
            <person name="Choi C."/>
            <person name="Cichocki N."/>
            <person name="Clum A."/>
            <person name="Copeland A."/>
            <person name="Hainaut M."/>
            <person name="Haridas S."/>
            <person name="Labutti K."/>
            <person name="Lindquist E."/>
            <person name="Lipzen A."/>
            <person name="Khouja H.-R."/>
            <person name="Murat C."/>
            <person name="Ohm R."/>
            <person name="Olson A."/>
            <person name="Spatafora J."/>
            <person name="Veneault-Fourrey C."/>
            <person name="Henrissat B."/>
            <person name="Grigoriev I."/>
            <person name="Martin F."/>
            <person name="Perotto S."/>
        </authorList>
    </citation>
    <scope>NUCLEOTIDE SEQUENCE [LARGE SCALE GENOMIC DNA]</scope>
    <source>
        <strain evidence="2 3">E</strain>
    </source>
</reference>
<dbReference type="AlphaFoldDB" id="A0A2J6TNV1"/>
<dbReference type="GeneID" id="36594488"/>
<evidence type="ECO:0000259" key="1">
    <source>
        <dbReference type="Pfam" id="PF26616"/>
    </source>
</evidence>
<evidence type="ECO:0000313" key="2">
    <source>
        <dbReference type="EMBL" id="PMD64696.1"/>
    </source>
</evidence>
<dbReference type="RefSeq" id="XP_024741600.1">
    <property type="nucleotide sequence ID" value="XM_024886411.1"/>
</dbReference>